<dbReference type="Gene3D" id="3.40.50.300">
    <property type="entry name" value="P-loop containing nucleotide triphosphate hydrolases"/>
    <property type="match status" value="1"/>
</dbReference>
<keyword evidence="6" id="KW-1185">Reference proteome</keyword>
<keyword evidence="2" id="KW-0238">DNA-binding</keyword>
<dbReference type="EMBL" id="JAZGQK010000021">
    <property type="protein sequence ID" value="MEE6261563.1"/>
    <property type="molecule type" value="Genomic_DNA"/>
</dbReference>
<dbReference type="InterPro" id="IPR016032">
    <property type="entry name" value="Sig_transdc_resp-reg_C-effctor"/>
</dbReference>
<dbReference type="PANTHER" id="PTHR44688">
    <property type="entry name" value="DNA-BINDING TRANSCRIPTIONAL ACTIVATOR DEVR_DOSR"/>
    <property type="match status" value="1"/>
</dbReference>
<dbReference type="SUPFAM" id="SSF52540">
    <property type="entry name" value="P-loop containing nucleoside triphosphate hydrolases"/>
    <property type="match status" value="1"/>
</dbReference>
<dbReference type="Pfam" id="PF00196">
    <property type="entry name" value="GerE"/>
    <property type="match status" value="1"/>
</dbReference>
<evidence type="ECO:0000259" key="4">
    <source>
        <dbReference type="PROSITE" id="PS50043"/>
    </source>
</evidence>
<evidence type="ECO:0000256" key="1">
    <source>
        <dbReference type="ARBA" id="ARBA00023015"/>
    </source>
</evidence>
<organism evidence="5 6">
    <name type="scientific">Plantactinospora sonchi</name>
    <dbReference type="NCBI Taxonomy" id="1544735"/>
    <lineage>
        <taxon>Bacteria</taxon>
        <taxon>Bacillati</taxon>
        <taxon>Actinomycetota</taxon>
        <taxon>Actinomycetes</taxon>
        <taxon>Micromonosporales</taxon>
        <taxon>Micromonosporaceae</taxon>
        <taxon>Plantactinospora</taxon>
    </lineage>
</organism>
<dbReference type="CDD" id="cd06170">
    <property type="entry name" value="LuxR_C_like"/>
    <property type="match status" value="1"/>
</dbReference>
<protein>
    <submittedName>
        <fullName evidence="5">LuxR family transcriptional regulator</fullName>
    </submittedName>
</protein>
<comment type="caution">
    <text evidence="5">The sequence shown here is derived from an EMBL/GenBank/DDBJ whole genome shotgun (WGS) entry which is preliminary data.</text>
</comment>
<reference evidence="5 6" key="1">
    <citation type="submission" date="2024-01" db="EMBL/GenBank/DDBJ databases">
        <title>Genome insights into Plantactinospora sonchi sp. nov.</title>
        <authorList>
            <person name="Wang L."/>
        </authorList>
    </citation>
    <scope>NUCLEOTIDE SEQUENCE [LARGE SCALE GENOMIC DNA]</scope>
    <source>
        <strain evidence="5 6">NEAU-QY2</strain>
    </source>
</reference>
<dbReference type="InterPro" id="IPR041664">
    <property type="entry name" value="AAA_16"/>
</dbReference>
<dbReference type="Pfam" id="PF13191">
    <property type="entry name" value="AAA_16"/>
    <property type="match status" value="1"/>
</dbReference>
<dbReference type="PANTHER" id="PTHR44688:SF16">
    <property type="entry name" value="DNA-BINDING TRANSCRIPTIONAL ACTIVATOR DEVR_DOSR"/>
    <property type="match status" value="1"/>
</dbReference>
<keyword evidence="3" id="KW-0804">Transcription</keyword>
<dbReference type="Gene3D" id="1.10.10.10">
    <property type="entry name" value="Winged helix-like DNA-binding domain superfamily/Winged helix DNA-binding domain"/>
    <property type="match status" value="1"/>
</dbReference>
<dbReference type="RefSeq" id="WP_331216646.1">
    <property type="nucleotide sequence ID" value="NZ_JAZGQK010000021.1"/>
</dbReference>
<evidence type="ECO:0000313" key="6">
    <source>
        <dbReference type="Proteomes" id="UP001332243"/>
    </source>
</evidence>
<evidence type="ECO:0000313" key="5">
    <source>
        <dbReference type="EMBL" id="MEE6261563.1"/>
    </source>
</evidence>
<evidence type="ECO:0000256" key="2">
    <source>
        <dbReference type="ARBA" id="ARBA00023125"/>
    </source>
</evidence>
<dbReference type="PRINTS" id="PR00038">
    <property type="entry name" value="HTHLUXR"/>
</dbReference>
<gene>
    <name evidence="5" type="ORF">V1633_24050</name>
</gene>
<evidence type="ECO:0000256" key="3">
    <source>
        <dbReference type="ARBA" id="ARBA00023163"/>
    </source>
</evidence>
<name>A0ABU7RYG8_9ACTN</name>
<dbReference type="SUPFAM" id="SSF46894">
    <property type="entry name" value="C-terminal effector domain of the bipartite response regulators"/>
    <property type="match status" value="1"/>
</dbReference>
<dbReference type="SMART" id="SM00421">
    <property type="entry name" value="HTH_LUXR"/>
    <property type="match status" value="1"/>
</dbReference>
<dbReference type="InterPro" id="IPR036388">
    <property type="entry name" value="WH-like_DNA-bd_sf"/>
</dbReference>
<accession>A0ABU7RYG8</accession>
<proteinExistence type="predicted"/>
<dbReference type="PROSITE" id="PS00622">
    <property type="entry name" value="HTH_LUXR_1"/>
    <property type="match status" value="1"/>
</dbReference>
<dbReference type="Proteomes" id="UP001332243">
    <property type="component" value="Unassembled WGS sequence"/>
</dbReference>
<dbReference type="InterPro" id="IPR027417">
    <property type="entry name" value="P-loop_NTPase"/>
</dbReference>
<sequence>MTLTVDYPRPVPFVGRAAELARIEAAVRGLDAGRQRIVEVVGGPGTGKSRLIVEALSRADRPGTTVCAGSAAEAERRIPFHVFLHALGDEVAEHLGAKHPLWAVVAREGCGERLSVARYQLHRAWRRAVAARVGSGLVLVLDDLHWADPASAELIDHLVRYPVRGPLLLVLSGRPAAGPPRRARCAVDDPVPRCRITLDAPPPVAADPLAVLTDREREVAELALTGATTRLIARQLQVSPRTVDAHLMRIYRKLGVASRAALVCLLARTRGPAG</sequence>
<dbReference type="InterPro" id="IPR000792">
    <property type="entry name" value="Tscrpt_reg_LuxR_C"/>
</dbReference>
<keyword evidence="1" id="KW-0805">Transcription regulation</keyword>
<dbReference type="PROSITE" id="PS50043">
    <property type="entry name" value="HTH_LUXR_2"/>
    <property type="match status" value="1"/>
</dbReference>
<feature type="domain" description="HTH luxR-type" evidence="4">
    <location>
        <begin position="205"/>
        <end position="270"/>
    </location>
</feature>